<accession>A0A7S1MB55</accession>
<gene>
    <name evidence="2" type="ORF">ACAT0790_LOCUS20193</name>
</gene>
<protein>
    <submittedName>
        <fullName evidence="2">Uncharacterized protein</fullName>
    </submittedName>
</protein>
<evidence type="ECO:0000256" key="1">
    <source>
        <dbReference type="SAM" id="MobiDB-lite"/>
    </source>
</evidence>
<evidence type="ECO:0000313" key="2">
    <source>
        <dbReference type="EMBL" id="CAD9126949.1"/>
    </source>
</evidence>
<reference evidence="2" key="1">
    <citation type="submission" date="2021-01" db="EMBL/GenBank/DDBJ databases">
        <authorList>
            <person name="Corre E."/>
            <person name="Pelletier E."/>
            <person name="Niang G."/>
            <person name="Scheremetjew M."/>
            <person name="Finn R."/>
            <person name="Kale V."/>
            <person name="Holt S."/>
            <person name="Cochrane G."/>
            <person name="Meng A."/>
            <person name="Brown T."/>
            <person name="Cohen L."/>
        </authorList>
    </citation>
    <scope>NUCLEOTIDE SEQUENCE</scope>
    <source>
        <strain evidence="2">OF101</strain>
    </source>
</reference>
<feature type="region of interest" description="Disordered" evidence="1">
    <location>
        <begin position="1"/>
        <end position="33"/>
    </location>
</feature>
<dbReference type="AlphaFoldDB" id="A0A7S1MB55"/>
<name>A0A7S1MB55_ALECA</name>
<proteinExistence type="predicted"/>
<organism evidence="2">
    <name type="scientific">Alexandrium catenella</name>
    <name type="common">Red tide dinoflagellate</name>
    <name type="synonym">Gonyaulax catenella</name>
    <dbReference type="NCBI Taxonomy" id="2925"/>
    <lineage>
        <taxon>Eukaryota</taxon>
        <taxon>Sar</taxon>
        <taxon>Alveolata</taxon>
        <taxon>Dinophyceae</taxon>
        <taxon>Gonyaulacales</taxon>
        <taxon>Pyrocystaceae</taxon>
        <taxon>Alexandrium</taxon>
    </lineage>
</organism>
<dbReference type="EMBL" id="HBGE01033400">
    <property type="protein sequence ID" value="CAD9126949.1"/>
    <property type="molecule type" value="Transcribed_RNA"/>
</dbReference>
<sequence length="153" mass="17178">MTAGRPTKEAWISSDEEPRTRKAPTTGDIPADVWDKVWGEDDSEDEDGPAFEVWSLSEVEVAKRLPGPMCYIPPGGRPIKVELPMDSRRAFAAHMREWDAVKEMMDVVPVVSNRPASTSKGSPSRKSWVLSPIKALRNSFGRKTKVEPWNEEQ</sequence>